<dbReference type="InterPro" id="IPR025996">
    <property type="entry name" value="MT1864/Rv1816-like_C"/>
</dbReference>
<evidence type="ECO:0000313" key="7">
    <source>
        <dbReference type="Proteomes" id="UP000076038"/>
    </source>
</evidence>
<organism evidence="6 7">
    <name type="scientific">Rhodococcoides fascians</name>
    <name type="common">Rhodococcus fascians</name>
    <dbReference type="NCBI Taxonomy" id="1828"/>
    <lineage>
        <taxon>Bacteria</taxon>
        <taxon>Bacillati</taxon>
        <taxon>Actinomycetota</taxon>
        <taxon>Actinomycetes</taxon>
        <taxon>Mycobacteriales</taxon>
        <taxon>Nocardiaceae</taxon>
        <taxon>Rhodococcoides</taxon>
    </lineage>
</organism>
<accession>A0A143QRH0</accession>
<protein>
    <submittedName>
        <fullName evidence="6">Putative HTH-type transcriptional regulator</fullName>
    </submittedName>
</protein>
<dbReference type="RefSeq" id="WP_027496788.1">
    <property type="nucleotide sequence ID" value="NZ_CP015220.1"/>
</dbReference>
<evidence type="ECO:0000256" key="2">
    <source>
        <dbReference type="ARBA" id="ARBA00023125"/>
    </source>
</evidence>
<accession>A0A260TGA9</accession>
<keyword evidence="2 4" id="KW-0238">DNA-binding</keyword>
<keyword evidence="3" id="KW-0804">Transcription</keyword>
<keyword evidence="7" id="KW-1185">Reference proteome</keyword>
<dbReference type="Proteomes" id="UP000076038">
    <property type="component" value="Chromosome"/>
</dbReference>
<dbReference type="SUPFAM" id="SSF46689">
    <property type="entry name" value="Homeodomain-like"/>
    <property type="match status" value="1"/>
</dbReference>
<dbReference type="Pfam" id="PF13305">
    <property type="entry name" value="TetR_C_33"/>
    <property type="match status" value="1"/>
</dbReference>
<dbReference type="PROSITE" id="PS50977">
    <property type="entry name" value="HTH_TETR_2"/>
    <property type="match status" value="1"/>
</dbReference>
<reference evidence="6 7" key="1">
    <citation type="journal article" date="2016" name="Genome Announc.">
        <title>Complete Genome and Plasmid Sequences for Rhodococcus fascians D188 and Draft Sequences for Rhodococcus Isolates PBTS 1 and PBTS 2.</title>
        <authorList>
            <person name="Stamler R.A."/>
            <person name="Vereecke D."/>
            <person name="Zhang Y."/>
            <person name="Schilkey F."/>
            <person name="Devitt N."/>
            <person name="Randall J.J."/>
        </authorList>
    </citation>
    <scope>NUCLEOTIDE SEQUENCE [LARGE SCALE GENOMIC DNA]</scope>
    <source>
        <strain evidence="6 7">PBTS2</strain>
    </source>
</reference>
<evidence type="ECO:0000256" key="1">
    <source>
        <dbReference type="ARBA" id="ARBA00023015"/>
    </source>
</evidence>
<proteinExistence type="predicted"/>
<dbReference type="InterPro" id="IPR036271">
    <property type="entry name" value="Tet_transcr_reg_TetR-rel_C_sf"/>
</dbReference>
<dbReference type="PANTHER" id="PTHR30055">
    <property type="entry name" value="HTH-TYPE TRANSCRIPTIONAL REGULATOR RUTR"/>
    <property type="match status" value="1"/>
</dbReference>
<dbReference type="EMBL" id="CP015220">
    <property type="protein sequence ID" value="AMY24987.1"/>
    <property type="molecule type" value="Genomic_DNA"/>
</dbReference>
<name>A0A143QRH0_RHOFA</name>
<gene>
    <name evidence="6" type="ORF">A3Q41_03701</name>
</gene>
<dbReference type="InterPro" id="IPR009057">
    <property type="entry name" value="Homeodomain-like_sf"/>
</dbReference>
<dbReference type="KEGG" id="rhs:A3Q41_03701"/>
<keyword evidence="1" id="KW-0805">Transcription regulation</keyword>
<dbReference type="GO" id="GO:0003700">
    <property type="term" value="F:DNA-binding transcription factor activity"/>
    <property type="evidence" value="ECO:0007669"/>
    <property type="project" value="TreeGrafter"/>
</dbReference>
<dbReference type="Gene3D" id="1.10.357.10">
    <property type="entry name" value="Tetracycline Repressor, domain 2"/>
    <property type="match status" value="1"/>
</dbReference>
<dbReference type="PANTHER" id="PTHR30055:SF209">
    <property type="entry name" value="POSSIBLE TRANSCRIPTIONAL REGULATORY PROTEIN (PROBABLY TETR-FAMILY)"/>
    <property type="match status" value="1"/>
</dbReference>
<dbReference type="Pfam" id="PF00440">
    <property type="entry name" value="TetR_N"/>
    <property type="match status" value="1"/>
</dbReference>
<dbReference type="GO" id="GO:0000976">
    <property type="term" value="F:transcription cis-regulatory region binding"/>
    <property type="evidence" value="ECO:0007669"/>
    <property type="project" value="TreeGrafter"/>
</dbReference>
<evidence type="ECO:0000256" key="3">
    <source>
        <dbReference type="ARBA" id="ARBA00023163"/>
    </source>
</evidence>
<feature type="DNA-binding region" description="H-T-H motif" evidence="4">
    <location>
        <begin position="32"/>
        <end position="51"/>
    </location>
</feature>
<sequence length="197" mass="20904">MARPRIHDAELRTRLLEAAAETVARHGVDSLSLRKLAAAQGTSTTAIYSLFGGRAELLVALFGASFSSFGDAQRSVPVTGESEVDLRELAFAYRRWAMANPHLYAVMFGGVLGSVDVSDQAHLAAAAMDPLRAAVASAVEAGTMSGASVDVISHSFWAIVHGLVSLELSIPGMADDEDRRVMFDAGAASVLRGWMRQ</sequence>
<dbReference type="PATRIC" id="fig|1653479.3.peg.3752"/>
<dbReference type="SUPFAM" id="SSF48498">
    <property type="entry name" value="Tetracyclin repressor-like, C-terminal domain"/>
    <property type="match status" value="1"/>
</dbReference>
<dbReference type="OrthoDB" id="4709966at2"/>
<reference evidence="7" key="2">
    <citation type="submission" date="2016-04" db="EMBL/GenBank/DDBJ databases">
        <title>Complete Genome and Plasmid Sequences for Rhodococcus fascians D188 and Draft Sequences for Rhodococcus spp. Isolates PBTS 1 and PBTS 2.</title>
        <authorList>
            <person name="Stamer R."/>
            <person name="Vereecke D."/>
            <person name="Zhang Y."/>
            <person name="Schilkey F."/>
            <person name="Devitt N."/>
            <person name="Randall J."/>
        </authorList>
    </citation>
    <scope>NUCLEOTIDE SEQUENCE [LARGE SCALE GENOMIC DNA]</scope>
    <source>
        <strain evidence="7">PBTS2</strain>
    </source>
</reference>
<dbReference type="AlphaFoldDB" id="A0A143QRH0"/>
<evidence type="ECO:0000313" key="6">
    <source>
        <dbReference type="EMBL" id="AMY24987.1"/>
    </source>
</evidence>
<evidence type="ECO:0000256" key="4">
    <source>
        <dbReference type="PROSITE-ProRule" id="PRU00335"/>
    </source>
</evidence>
<evidence type="ECO:0000259" key="5">
    <source>
        <dbReference type="PROSITE" id="PS50977"/>
    </source>
</evidence>
<dbReference type="GeneID" id="93553860"/>
<dbReference type="InterPro" id="IPR050109">
    <property type="entry name" value="HTH-type_TetR-like_transc_reg"/>
</dbReference>
<feature type="domain" description="HTH tetR-type" evidence="5">
    <location>
        <begin position="9"/>
        <end position="69"/>
    </location>
</feature>
<dbReference type="InterPro" id="IPR001647">
    <property type="entry name" value="HTH_TetR"/>
</dbReference>